<protein>
    <submittedName>
        <fullName evidence="1">Uncharacterized protein</fullName>
    </submittedName>
</protein>
<evidence type="ECO:0000313" key="2">
    <source>
        <dbReference type="Proteomes" id="UP000237423"/>
    </source>
</evidence>
<dbReference type="RefSeq" id="WP_103975746.1">
    <property type="nucleotide sequence ID" value="NZ_PGFZ01000020.1"/>
</dbReference>
<reference evidence="1 2" key="1">
    <citation type="submission" date="2017-11" db="EMBL/GenBank/DDBJ databases">
        <title>Draft Genome Sequence of Methylobacter psychrotolerans Sph1T, an Obligate Methanotroph from Low-Temperature Environments.</title>
        <authorList>
            <person name="Oshkin I.Y."/>
            <person name="Miroshnikov K."/>
            <person name="Belova S.E."/>
            <person name="Korzhenkov A."/>
            <person name="Toshchakov S.V."/>
            <person name="Dedysh S.N."/>
        </authorList>
    </citation>
    <scope>NUCLEOTIDE SEQUENCE [LARGE SCALE GENOMIC DNA]</scope>
    <source>
        <strain evidence="1 2">Sph1</strain>
    </source>
</reference>
<dbReference type="EMBL" id="PGFZ01000020">
    <property type="protein sequence ID" value="POZ49878.1"/>
    <property type="molecule type" value="Genomic_DNA"/>
</dbReference>
<dbReference type="Proteomes" id="UP000237423">
    <property type="component" value="Unassembled WGS sequence"/>
</dbReference>
<dbReference type="AlphaFoldDB" id="A0A2S5CGE2"/>
<proteinExistence type="predicted"/>
<accession>A0A2S5CGE2</accession>
<organism evidence="1 2">
    <name type="scientific">Methylovulum psychrotolerans</name>
    <dbReference type="NCBI Taxonomy" id="1704499"/>
    <lineage>
        <taxon>Bacteria</taxon>
        <taxon>Pseudomonadati</taxon>
        <taxon>Pseudomonadota</taxon>
        <taxon>Gammaproteobacteria</taxon>
        <taxon>Methylococcales</taxon>
        <taxon>Methylococcaceae</taxon>
        <taxon>Methylovulum</taxon>
    </lineage>
</organism>
<comment type="caution">
    <text evidence="1">The sequence shown here is derived from an EMBL/GenBank/DDBJ whole genome shotgun (WGS) entry which is preliminary data.</text>
</comment>
<gene>
    <name evidence="1" type="ORF">AADEFJLK_04324</name>
</gene>
<evidence type="ECO:0000313" key="1">
    <source>
        <dbReference type="EMBL" id="POZ49878.1"/>
    </source>
</evidence>
<name>A0A2S5CGE2_9GAMM</name>
<sequence length="89" mass="10280">MIELVALVAKKPEKIGNVTRYGMEEKKIPVTKIMCCNSSHHYVCLVHEPNINAPFDRAYPDGQVWVSFYKKHNKDIKLPVLKKNEAREV</sequence>